<dbReference type="EMBL" id="QZBJ01000021">
    <property type="protein sequence ID" value="THY75492.1"/>
    <property type="molecule type" value="Genomic_DNA"/>
</dbReference>
<protein>
    <submittedName>
        <fullName evidence="1">Uncharacterized protein</fullName>
    </submittedName>
</protein>
<organism evidence="1 2">
    <name type="scientific">Aureobasidium pullulans</name>
    <name type="common">Black yeast</name>
    <name type="synonym">Pullularia pullulans</name>
    <dbReference type="NCBI Taxonomy" id="5580"/>
    <lineage>
        <taxon>Eukaryota</taxon>
        <taxon>Fungi</taxon>
        <taxon>Dikarya</taxon>
        <taxon>Ascomycota</taxon>
        <taxon>Pezizomycotina</taxon>
        <taxon>Dothideomycetes</taxon>
        <taxon>Dothideomycetidae</taxon>
        <taxon>Dothideales</taxon>
        <taxon>Saccotheciaceae</taxon>
        <taxon>Aureobasidium</taxon>
    </lineage>
</organism>
<gene>
    <name evidence="1" type="ORF">D6C94_03973</name>
</gene>
<dbReference type="AlphaFoldDB" id="A0A4S9WBH0"/>
<dbReference type="Proteomes" id="UP000305064">
    <property type="component" value="Unassembled WGS sequence"/>
</dbReference>
<reference evidence="1 2" key="1">
    <citation type="submission" date="2018-10" db="EMBL/GenBank/DDBJ databases">
        <title>Fifty Aureobasidium pullulans genomes reveal a recombining polyextremotolerant generalist.</title>
        <authorList>
            <person name="Gostincar C."/>
            <person name="Turk M."/>
            <person name="Zajc J."/>
            <person name="Gunde-Cimerman N."/>
        </authorList>
    </citation>
    <scope>NUCLEOTIDE SEQUENCE [LARGE SCALE GENOMIC DNA]</scope>
    <source>
        <strain evidence="1 2">EXF-4256</strain>
    </source>
</reference>
<evidence type="ECO:0000313" key="1">
    <source>
        <dbReference type="EMBL" id="THY75492.1"/>
    </source>
</evidence>
<proteinExistence type="predicted"/>
<evidence type="ECO:0000313" key="2">
    <source>
        <dbReference type="Proteomes" id="UP000305064"/>
    </source>
</evidence>
<name>A0A4S9WBH0_AURPU</name>
<sequence length="196" mass="22351">MSPPYISRQPTSDFKTQKEKSFLTAFEKPLKPDPYPPCAVPLKKLKRIYLKDLKSNTHNHGCHVVLRAFGEPVIKPIVINAVEDESGEVDRLAIHDMCEPSRGYLVMVSISLQHSFVSWYRVNNSLLTSRLVNMNYILTLHVNRFQSPGDLVANLDRRSMDTLRALTSRQAFLTCRSARKEVYCSVSSSCKLRSHI</sequence>
<comment type="caution">
    <text evidence="1">The sequence shown here is derived from an EMBL/GenBank/DDBJ whole genome shotgun (WGS) entry which is preliminary data.</text>
</comment>
<accession>A0A4S9WBH0</accession>